<reference evidence="1" key="2">
    <citation type="journal article" date="2015" name="Data Brief">
        <title>Shoot transcriptome of the giant reed, Arundo donax.</title>
        <authorList>
            <person name="Barrero R.A."/>
            <person name="Guerrero F.D."/>
            <person name="Moolhuijzen P."/>
            <person name="Goolsby J.A."/>
            <person name="Tidwell J."/>
            <person name="Bellgard S.E."/>
            <person name="Bellgard M.I."/>
        </authorList>
    </citation>
    <scope>NUCLEOTIDE SEQUENCE</scope>
    <source>
        <tissue evidence="1">Shoot tissue taken approximately 20 cm above the soil surface</tissue>
    </source>
</reference>
<proteinExistence type="predicted"/>
<evidence type="ECO:0000313" key="1">
    <source>
        <dbReference type="EMBL" id="JAD15874.1"/>
    </source>
</evidence>
<sequence>MLTRTMLKKYWDVNVLFLPSSYLSIYGFLQVKMNSFGSDHSMEKGTKTSSI</sequence>
<accession>A0A0A8XPV9</accession>
<name>A0A0A8XPV9_ARUDO</name>
<reference evidence="1" key="1">
    <citation type="submission" date="2014-09" db="EMBL/GenBank/DDBJ databases">
        <authorList>
            <person name="Magalhaes I.L.F."/>
            <person name="Oliveira U."/>
            <person name="Santos F.R."/>
            <person name="Vidigal T.H.D.A."/>
            <person name="Brescovit A.D."/>
            <person name="Santos A.J."/>
        </authorList>
    </citation>
    <scope>NUCLEOTIDE SEQUENCE</scope>
    <source>
        <tissue evidence="1">Shoot tissue taken approximately 20 cm above the soil surface</tissue>
    </source>
</reference>
<protein>
    <submittedName>
        <fullName evidence="1">Uncharacterized protein</fullName>
    </submittedName>
</protein>
<dbReference type="AlphaFoldDB" id="A0A0A8XPV9"/>
<organism evidence="1">
    <name type="scientific">Arundo donax</name>
    <name type="common">Giant reed</name>
    <name type="synonym">Donax arundinaceus</name>
    <dbReference type="NCBI Taxonomy" id="35708"/>
    <lineage>
        <taxon>Eukaryota</taxon>
        <taxon>Viridiplantae</taxon>
        <taxon>Streptophyta</taxon>
        <taxon>Embryophyta</taxon>
        <taxon>Tracheophyta</taxon>
        <taxon>Spermatophyta</taxon>
        <taxon>Magnoliopsida</taxon>
        <taxon>Liliopsida</taxon>
        <taxon>Poales</taxon>
        <taxon>Poaceae</taxon>
        <taxon>PACMAD clade</taxon>
        <taxon>Arundinoideae</taxon>
        <taxon>Arundineae</taxon>
        <taxon>Arundo</taxon>
    </lineage>
</organism>
<dbReference type="EMBL" id="GBRH01282021">
    <property type="protein sequence ID" value="JAD15874.1"/>
    <property type="molecule type" value="Transcribed_RNA"/>
</dbReference>